<gene>
    <name evidence="1" type="ORF">AZOBR_p120087</name>
</gene>
<organism evidence="1 2">
    <name type="scientific">Azospirillum baldaniorum</name>
    <dbReference type="NCBI Taxonomy" id="1064539"/>
    <lineage>
        <taxon>Bacteria</taxon>
        <taxon>Pseudomonadati</taxon>
        <taxon>Pseudomonadota</taxon>
        <taxon>Alphaproteobacteria</taxon>
        <taxon>Rhodospirillales</taxon>
        <taxon>Azospirillaceae</taxon>
        <taxon>Azospirillum</taxon>
    </lineage>
</organism>
<sequence>MPWDTFFRMSEKDFQRDGYD</sequence>
<evidence type="ECO:0000313" key="2">
    <source>
        <dbReference type="Proteomes" id="UP000007319"/>
    </source>
</evidence>
<evidence type="ECO:0000313" key="1">
    <source>
        <dbReference type="EMBL" id="CCC99769.1"/>
    </source>
</evidence>
<protein>
    <submittedName>
        <fullName evidence="1">Uncharacterized protein</fullName>
    </submittedName>
</protein>
<dbReference type="EMBL" id="HE577328">
    <property type="protein sequence ID" value="CCC99769.1"/>
    <property type="molecule type" value="Genomic_DNA"/>
</dbReference>
<keyword evidence="2" id="KW-1185">Reference proteome</keyword>
<dbReference type="AlphaFoldDB" id="A0A9P1JU06"/>
<proteinExistence type="predicted"/>
<dbReference type="KEGG" id="abs:AZOBR_p120087"/>
<reference evidence="1 2" key="1">
    <citation type="journal article" date="2011" name="PLoS Genet.">
        <title>Azospirillum genomes reveal transition of bacteria from aquatic to terrestrial environments.</title>
        <authorList>
            <person name="Wisniewski-Dye F."/>
            <person name="Borziak K."/>
            <person name="Khalsa-Moyers G."/>
            <person name="Alexandre G."/>
            <person name="Sukharnikov L.O."/>
            <person name="Wuichet K."/>
            <person name="Hurst G.B."/>
            <person name="McDonald W.H."/>
            <person name="Robertson J.S."/>
            <person name="Barbe V."/>
            <person name="Calteau A."/>
            <person name="Rouy Z."/>
            <person name="Mangenot S."/>
            <person name="Prigent-Combaret C."/>
            <person name="Normand P."/>
            <person name="Boyer M."/>
            <person name="Siguier P."/>
            <person name="Dessaux Y."/>
            <person name="Elmerich C."/>
            <person name="Condemine G."/>
            <person name="Krishnen G."/>
            <person name="Kennedy I."/>
            <person name="Paterson A.H."/>
            <person name="Gonzalez V."/>
            <person name="Mavingui P."/>
            <person name="Zhulin I.B."/>
        </authorList>
    </citation>
    <scope>NUCLEOTIDE SEQUENCE [LARGE SCALE GENOMIC DNA]</scope>
    <source>
        <strain evidence="1 2">Sp245</strain>
    </source>
</reference>
<keyword evidence="1" id="KW-0614">Plasmid</keyword>
<name>A0A9P1JU06_9PROT</name>
<accession>A0A9P1JU06</accession>
<geneLocation type="plasmid" evidence="1 2">
    <name>AZOBR_p1</name>
</geneLocation>
<dbReference type="Proteomes" id="UP000007319">
    <property type="component" value="Plasmid AZOBR_p1"/>
</dbReference>